<keyword evidence="4 8" id="KW-0560">Oxidoreductase</keyword>
<evidence type="ECO:0000256" key="5">
    <source>
        <dbReference type="ARBA" id="ARBA00023004"/>
    </source>
</evidence>
<dbReference type="OrthoDB" id="3934656at2759"/>
<evidence type="ECO:0000256" key="4">
    <source>
        <dbReference type="ARBA" id="ARBA00023002"/>
    </source>
</evidence>
<keyword evidence="11" id="KW-1185">Reference proteome</keyword>
<evidence type="ECO:0000256" key="3">
    <source>
        <dbReference type="ARBA" id="ARBA00022723"/>
    </source>
</evidence>
<keyword evidence="3 7" id="KW-0479">Metal-binding</keyword>
<dbReference type="InterPro" id="IPR050121">
    <property type="entry name" value="Cytochrome_P450_monoxygenase"/>
</dbReference>
<keyword evidence="9" id="KW-1133">Transmembrane helix</keyword>
<dbReference type="GO" id="GO:0016705">
    <property type="term" value="F:oxidoreductase activity, acting on paired donors, with incorporation or reduction of molecular oxygen"/>
    <property type="evidence" value="ECO:0007669"/>
    <property type="project" value="InterPro"/>
</dbReference>
<dbReference type="PANTHER" id="PTHR24305:SF190">
    <property type="entry name" value="P450, PUTATIVE (EUROFUNG)-RELATED"/>
    <property type="match status" value="1"/>
</dbReference>
<dbReference type="PANTHER" id="PTHR24305">
    <property type="entry name" value="CYTOCHROME P450"/>
    <property type="match status" value="1"/>
</dbReference>
<evidence type="ECO:0000256" key="8">
    <source>
        <dbReference type="RuleBase" id="RU000461"/>
    </source>
</evidence>
<dbReference type="GO" id="GO:0004497">
    <property type="term" value="F:monooxygenase activity"/>
    <property type="evidence" value="ECO:0007669"/>
    <property type="project" value="UniProtKB-KW"/>
</dbReference>
<dbReference type="CDD" id="cd11060">
    <property type="entry name" value="CYP57A1-like"/>
    <property type="match status" value="1"/>
</dbReference>
<proteinExistence type="inferred from homology"/>
<dbReference type="GO" id="GO:0020037">
    <property type="term" value="F:heme binding"/>
    <property type="evidence" value="ECO:0007669"/>
    <property type="project" value="InterPro"/>
</dbReference>
<dbReference type="AlphaFoldDB" id="W9WE48"/>
<keyword evidence="9" id="KW-0472">Membrane</keyword>
<dbReference type="GO" id="GO:0005506">
    <property type="term" value="F:iron ion binding"/>
    <property type="evidence" value="ECO:0007669"/>
    <property type="project" value="InterPro"/>
</dbReference>
<evidence type="ECO:0000256" key="9">
    <source>
        <dbReference type="SAM" id="Phobius"/>
    </source>
</evidence>
<evidence type="ECO:0000256" key="7">
    <source>
        <dbReference type="PIRSR" id="PIRSR602401-1"/>
    </source>
</evidence>
<keyword evidence="6 8" id="KW-0503">Monooxygenase</keyword>
<dbReference type="GeneID" id="19195540"/>
<evidence type="ECO:0000256" key="6">
    <source>
        <dbReference type="ARBA" id="ARBA00023033"/>
    </source>
</evidence>
<evidence type="ECO:0000313" key="10">
    <source>
        <dbReference type="EMBL" id="EXJ66233.1"/>
    </source>
</evidence>
<dbReference type="PROSITE" id="PS00086">
    <property type="entry name" value="CYTOCHROME_P450"/>
    <property type="match status" value="1"/>
</dbReference>
<accession>W9WE48</accession>
<dbReference type="RefSeq" id="XP_007749613.1">
    <property type="nucleotide sequence ID" value="XM_007751423.1"/>
</dbReference>
<protein>
    <recommendedName>
        <fullName evidence="12">Cytochrome P450 oxidoreductase</fullName>
    </recommendedName>
</protein>
<comment type="cofactor">
    <cofactor evidence="1 7">
        <name>heme</name>
        <dbReference type="ChEBI" id="CHEBI:30413"/>
    </cofactor>
</comment>
<name>W9WE48_9EURO</name>
<dbReference type="Proteomes" id="UP000019471">
    <property type="component" value="Unassembled WGS sequence"/>
</dbReference>
<evidence type="ECO:0008006" key="12">
    <source>
        <dbReference type="Google" id="ProtNLM"/>
    </source>
</evidence>
<dbReference type="SUPFAM" id="SSF48264">
    <property type="entry name" value="Cytochrome P450"/>
    <property type="match status" value="1"/>
</dbReference>
<dbReference type="InterPro" id="IPR017972">
    <property type="entry name" value="Cyt_P450_CS"/>
</dbReference>
<dbReference type="InterPro" id="IPR036396">
    <property type="entry name" value="Cyt_P450_sf"/>
</dbReference>
<dbReference type="EMBL" id="AMGX01000021">
    <property type="protein sequence ID" value="EXJ66233.1"/>
    <property type="molecule type" value="Genomic_DNA"/>
</dbReference>
<dbReference type="InterPro" id="IPR002401">
    <property type="entry name" value="Cyt_P450_E_grp-I"/>
</dbReference>
<gene>
    <name evidence="10" type="ORF">A1O5_10849</name>
</gene>
<dbReference type="eggNOG" id="KOG0156">
    <property type="taxonomic scope" value="Eukaryota"/>
</dbReference>
<dbReference type="PRINTS" id="PR00385">
    <property type="entry name" value="P450"/>
</dbReference>
<organism evidence="10 11">
    <name type="scientific">Cladophialophora psammophila CBS 110553</name>
    <dbReference type="NCBI Taxonomy" id="1182543"/>
    <lineage>
        <taxon>Eukaryota</taxon>
        <taxon>Fungi</taxon>
        <taxon>Dikarya</taxon>
        <taxon>Ascomycota</taxon>
        <taxon>Pezizomycotina</taxon>
        <taxon>Eurotiomycetes</taxon>
        <taxon>Chaetothyriomycetidae</taxon>
        <taxon>Chaetothyriales</taxon>
        <taxon>Herpotrichiellaceae</taxon>
        <taxon>Cladophialophora</taxon>
    </lineage>
</organism>
<evidence type="ECO:0000256" key="2">
    <source>
        <dbReference type="ARBA" id="ARBA00010617"/>
    </source>
</evidence>
<dbReference type="Pfam" id="PF00067">
    <property type="entry name" value="p450"/>
    <property type="match status" value="1"/>
</dbReference>
<feature type="binding site" description="axial binding residue" evidence="7">
    <location>
        <position position="442"/>
    </location>
    <ligand>
        <name>heme</name>
        <dbReference type="ChEBI" id="CHEBI:30413"/>
    </ligand>
    <ligandPart>
        <name>Fe</name>
        <dbReference type="ChEBI" id="CHEBI:18248"/>
    </ligandPart>
</feature>
<evidence type="ECO:0000256" key="1">
    <source>
        <dbReference type="ARBA" id="ARBA00001971"/>
    </source>
</evidence>
<dbReference type="InterPro" id="IPR001128">
    <property type="entry name" value="Cyt_P450"/>
</dbReference>
<reference evidence="10 11" key="1">
    <citation type="submission" date="2013-03" db="EMBL/GenBank/DDBJ databases">
        <title>The Genome Sequence of Cladophialophora psammophila CBS 110553.</title>
        <authorList>
            <consortium name="The Broad Institute Genomics Platform"/>
            <person name="Cuomo C."/>
            <person name="de Hoog S."/>
            <person name="Gorbushina A."/>
            <person name="Walker B."/>
            <person name="Young S.K."/>
            <person name="Zeng Q."/>
            <person name="Gargeya S."/>
            <person name="Fitzgerald M."/>
            <person name="Haas B."/>
            <person name="Abouelleil A."/>
            <person name="Allen A.W."/>
            <person name="Alvarado L."/>
            <person name="Arachchi H.M."/>
            <person name="Berlin A.M."/>
            <person name="Chapman S.B."/>
            <person name="Gainer-Dewar J."/>
            <person name="Goldberg J."/>
            <person name="Griggs A."/>
            <person name="Gujja S."/>
            <person name="Hansen M."/>
            <person name="Howarth C."/>
            <person name="Imamovic A."/>
            <person name="Ireland A."/>
            <person name="Larimer J."/>
            <person name="McCowan C."/>
            <person name="Murphy C."/>
            <person name="Pearson M."/>
            <person name="Poon T.W."/>
            <person name="Priest M."/>
            <person name="Roberts A."/>
            <person name="Saif S."/>
            <person name="Shea T."/>
            <person name="Sisk P."/>
            <person name="Sykes S."/>
            <person name="Wortman J."/>
            <person name="Nusbaum C."/>
            <person name="Birren B."/>
        </authorList>
    </citation>
    <scope>NUCLEOTIDE SEQUENCE [LARGE SCALE GENOMIC DNA]</scope>
    <source>
        <strain evidence="10 11">CBS 110553</strain>
    </source>
</reference>
<evidence type="ECO:0000313" key="11">
    <source>
        <dbReference type="Proteomes" id="UP000019471"/>
    </source>
</evidence>
<dbReference type="PRINTS" id="PR00463">
    <property type="entry name" value="EP450I"/>
</dbReference>
<dbReference type="FunFam" id="1.10.630.10:FF:000050">
    <property type="entry name" value="Cytochrome P450 monooxygenase"/>
    <property type="match status" value="1"/>
</dbReference>
<dbReference type="STRING" id="1182543.W9WE48"/>
<feature type="transmembrane region" description="Helical" evidence="9">
    <location>
        <begin position="6"/>
        <end position="27"/>
    </location>
</feature>
<sequence>MTDNYIFLTGATLLLFSIAYHLVLPWLSPLSRVPGPILARYSRAWKSYKLLKGDFEKLNIELHKKYGRVVRIAPNEYSINDSTAIKLLYGHGTKFLKTSWYFASGGVDPKKASLFGATNPVYHANERRKFAAVYSMTTLLTQEQYVDNCTRLLMDVFSDIAEKGSQIDWAFWMQLYALDVIGEITLGKRFGNIEAGKDVGNIITALDRYFRYMSFVGDYSQWHPWLTAMQHKFLPEHQRLSLKYITDFTANQVLLRQSETEDTGKGDVLSRLIQVHKDDPKKISEHDIFQACLGNIGAGSDTTSITLGAIFYYLLTNPEAMDTLQNEIQLKNQEGGLSFPVTFAEAQQLPYLQAVLKEAMRLHPAVGLILPRQVPAEGAVIAGVAFPAGATVGVNPWVAHYNEEVFGHDADKFRPERWLSDRETVQELERNLLTFGQGSRTCIGKNISLMEISKLVPTFLSRFEIELVNSSGKWQTWNAWFVKQYDLEVRVHKKKQISS</sequence>
<dbReference type="HOGENOM" id="CLU_001570_14_0_1"/>
<dbReference type="Gene3D" id="1.10.630.10">
    <property type="entry name" value="Cytochrome P450"/>
    <property type="match status" value="1"/>
</dbReference>
<keyword evidence="7 8" id="KW-0349">Heme</keyword>
<keyword evidence="9" id="KW-0812">Transmembrane</keyword>
<comment type="similarity">
    <text evidence="2 8">Belongs to the cytochrome P450 family.</text>
</comment>
<comment type="caution">
    <text evidence="10">The sequence shown here is derived from an EMBL/GenBank/DDBJ whole genome shotgun (WGS) entry which is preliminary data.</text>
</comment>
<keyword evidence="5 7" id="KW-0408">Iron</keyword>